<reference evidence="2 3" key="1">
    <citation type="submission" date="2011-11" db="EMBL/GenBank/DDBJ databases">
        <title>Complete sequence of Granulicella mallensis MP5ACTX8.</title>
        <authorList>
            <consortium name="US DOE Joint Genome Institute"/>
            <person name="Lucas S."/>
            <person name="Copeland A."/>
            <person name="Lapidus A."/>
            <person name="Cheng J.-F."/>
            <person name="Goodwin L."/>
            <person name="Pitluck S."/>
            <person name="Peters L."/>
            <person name="Lu M."/>
            <person name="Detter J.C."/>
            <person name="Han C."/>
            <person name="Tapia R."/>
            <person name="Land M."/>
            <person name="Hauser L."/>
            <person name="Kyrpides N."/>
            <person name="Ivanova N."/>
            <person name="Mikhailova N."/>
            <person name="Pagani I."/>
            <person name="Rawat S."/>
            <person name="Mannisto M."/>
            <person name="Haggblom M."/>
            <person name="Woyke T."/>
        </authorList>
    </citation>
    <scope>NUCLEOTIDE SEQUENCE [LARGE SCALE GENOMIC DNA]</scope>
    <source>
        <strain evidence="3">ATCC BAA-1857 / DSM 23137 / MP5ACTX8</strain>
    </source>
</reference>
<dbReference type="InterPro" id="IPR057601">
    <property type="entry name" value="Oar-like_b-barrel"/>
</dbReference>
<dbReference type="GO" id="GO:0030246">
    <property type="term" value="F:carbohydrate binding"/>
    <property type="evidence" value="ECO:0007669"/>
    <property type="project" value="InterPro"/>
</dbReference>
<dbReference type="PANTHER" id="PTHR30069">
    <property type="entry name" value="TONB-DEPENDENT OUTER MEMBRANE RECEPTOR"/>
    <property type="match status" value="1"/>
</dbReference>
<feature type="domain" description="TonB-dependent transporter Oar-like beta-barrel" evidence="1">
    <location>
        <begin position="272"/>
        <end position="1190"/>
    </location>
</feature>
<dbReference type="EMBL" id="CP003130">
    <property type="protein sequence ID" value="AEU37436.1"/>
    <property type="molecule type" value="Genomic_DNA"/>
</dbReference>
<evidence type="ECO:0000313" key="2">
    <source>
        <dbReference type="EMBL" id="AEU37436.1"/>
    </source>
</evidence>
<dbReference type="Pfam" id="PF13620">
    <property type="entry name" value="CarboxypepD_reg"/>
    <property type="match status" value="1"/>
</dbReference>
<evidence type="ECO:0000313" key="3">
    <source>
        <dbReference type="Proteomes" id="UP000007113"/>
    </source>
</evidence>
<proteinExistence type="predicted"/>
<keyword evidence="2" id="KW-0675">Receptor</keyword>
<dbReference type="Pfam" id="PF25183">
    <property type="entry name" value="OMP_b-brl_4"/>
    <property type="match status" value="2"/>
</dbReference>
<name>G8NSE2_GRAMM</name>
<dbReference type="STRING" id="682795.AciX8_3133"/>
<accession>G8NSE2</accession>
<dbReference type="Proteomes" id="UP000007113">
    <property type="component" value="Chromosome"/>
</dbReference>
<feature type="domain" description="TonB-dependent transporter Oar-like beta-barrel" evidence="1">
    <location>
        <begin position="1222"/>
        <end position="1368"/>
    </location>
</feature>
<evidence type="ECO:0000259" key="1">
    <source>
        <dbReference type="Pfam" id="PF25183"/>
    </source>
</evidence>
<dbReference type="HOGENOM" id="CLU_006298_0_0_0"/>
<dbReference type="KEGG" id="gma:AciX8_3133"/>
<dbReference type="SUPFAM" id="SSF49452">
    <property type="entry name" value="Starch-binding domain-like"/>
    <property type="match status" value="1"/>
</dbReference>
<protein>
    <submittedName>
        <fullName evidence="2">TonB-dependent receptor plug</fullName>
    </submittedName>
</protein>
<dbReference type="GO" id="GO:0015344">
    <property type="term" value="F:siderophore uptake transmembrane transporter activity"/>
    <property type="evidence" value="ECO:0007669"/>
    <property type="project" value="TreeGrafter"/>
</dbReference>
<dbReference type="eggNOG" id="COG4771">
    <property type="taxonomic scope" value="Bacteria"/>
</dbReference>
<dbReference type="Gene3D" id="2.60.40.1120">
    <property type="entry name" value="Carboxypeptidase-like, regulatory domain"/>
    <property type="match status" value="1"/>
</dbReference>
<dbReference type="GO" id="GO:0044718">
    <property type="term" value="P:siderophore transmembrane transport"/>
    <property type="evidence" value="ECO:0007669"/>
    <property type="project" value="TreeGrafter"/>
</dbReference>
<sequence length="1419" mass="150133">MKTEMGTAKRKQGLGAFQKMFRSFRWLLLAVALIPVFSALRLAGQIATGRFSGQVTDPDGAAIPAATIQIVNQETLVKREAKTDSTGAYTVLGLPPGRYQLIVEAQGFSRRSSQILTLAAGQAIVFNTQIAVNEVSQDVSVSAGAPTTVDTGTASMSTTLNSSEVTGYGLNGRNFLSLSALSPGVSNQTGQDEAKVGVSGSAKFSVNGGRVEYNTFEVDGSDVLNTSINTSRGQGEPLVVYPSVDSIQDMKILTADYSALYGKSASGSVLVTTKSGTENFHGVAYGFLRNEMFNARNYFDQPNAEPQGFQGKSVYRTPLYRRLDFGGTIGGPIYIPGVYNTGKTRTFFFFSEEIRREKTPVDYNQAVPTVAERAGNFFDVCPTPVPGGSGTFSPSQFPDCPQAGIANFTSFNSLAGATYNAGLQVPVDYTSSAILNSGLIPEPNSASGCNSTNASPLFHCFVAAVSPPTHWREELFRIDHNLTERERLSFRYVHDSWDTVTLAPQWGIVQNSFPTVENRFNGPGLDMVVLLAQTLPHGIINLISAGYEVEHISLAPQPGVGVSSLSRPDSLTDPASQGGMPVKGTMCSVFSAPNAAFNPASVTECPMGYIFNNGYGGGKLPGLVFQGTNGAYGGHGFAVDTGYAPWAQDNPTFTLRDDASMIVGKHTLQWGFWGSYVQQNELSAVTGANSGDLQGLLTFSNQQSTHTSGNAFSDFLTGSGFLPNPNANTGSGIAFQSGIKSYTQDSGQGEYHSRYKTVDLYLQDDWRILPHLTINAGFRASLFGAWYNPNGTAYNWRPEAFSQSLGSSIYIDPNLGNLVSKTSGKAIPLKQTDSYTLGSLDPTIVNGLVRCGASPVPDSCMSNKLFHPSPRVGFSWDPWGDGKTAIHGGYGLFWEHGTGYEANVGSLIGSAPLVLSETQSNIQSQTSPSDAYNLIGGYCQPGTTQCGNSTGTGSTFPLNVTSIPTKAVYSYTQQWSLSIQREVHKGMIGQIAYVGTKGTHLTAVSDLNQLQPLSKGLNPFGPGQPVTSSVCGTGAQNGAFSVAGANTASNGGGTTIPSSAAIGPNDPGYANIFIACTGNPGFAKGATSGFTKLGVSADALRPYLGFSNIIAVQNSADSEYDAFQATLRQTTGPLTVGIAYTYSHSLDDSSDRASANFANSLDIHSNHATSDFDQRQLLNVSYIYDLPLLRLLHGFTHLVGNGDDSDDEATAVAAAPNAPDFSPVMKTVLGDWQISGITTYSTGTPFSVINGGGGDGTGAADNAGVGDGLGIGSYPDVIGKARVGKPFVPQNSNNVGPLLLNPGAFAAPRGLTFGDAGRNSLNNPSRINFNVSLFKHFKPTKRLDIEFRAEAFNVFNHTQFRITDPSHPGNTGNNVINCYGSQTELYSAGASGCLAGNSFLHPVDAHDPRILQFGLKGSF</sequence>
<organism evidence="2 3">
    <name type="scientific">Granulicella mallensis (strain ATCC BAA-1857 / DSM 23137 / MP5ACTX8)</name>
    <dbReference type="NCBI Taxonomy" id="682795"/>
    <lineage>
        <taxon>Bacteria</taxon>
        <taxon>Pseudomonadati</taxon>
        <taxon>Acidobacteriota</taxon>
        <taxon>Terriglobia</taxon>
        <taxon>Terriglobales</taxon>
        <taxon>Acidobacteriaceae</taxon>
        <taxon>Granulicella</taxon>
    </lineage>
</organism>
<dbReference type="PANTHER" id="PTHR30069:SF46">
    <property type="entry name" value="OAR PROTEIN"/>
    <property type="match status" value="1"/>
</dbReference>
<gene>
    <name evidence="2" type="ordered locus">AciX8_3133</name>
</gene>
<keyword evidence="3" id="KW-1185">Reference proteome</keyword>
<dbReference type="GO" id="GO:0009279">
    <property type="term" value="C:cell outer membrane"/>
    <property type="evidence" value="ECO:0007669"/>
    <property type="project" value="TreeGrafter"/>
</dbReference>
<dbReference type="SUPFAM" id="SSF56935">
    <property type="entry name" value="Porins"/>
    <property type="match status" value="1"/>
</dbReference>
<dbReference type="InterPro" id="IPR013784">
    <property type="entry name" value="Carb-bd-like_fold"/>
</dbReference>
<dbReference type="InterPro" id="IPR039426">
    <property type="entry name" value="TonB-dep_rcpt-like"/>
</dbReference>